<organism evidence="3 4">
    <name type="scientific">Rhodovulum visakhapatnamense</name>
    <dbReference type="NCBI Taxonomy" id="364297"/>
    <lineage>
        <taxon>Bacteria</taxon>
        <taxon>Pseudomonadati</taxon>
        <taxon>Pseudomonadota</taxon>
        <taxon>Alphaproteobacteria</taxon>
        <taxon>Rhodobacterales</taxon>
        <taxon>Paracoccaceae</taxon>
        <taxon>Rhodovulum</taxon>
    </lineage>
</organism>
<dbReference type="RefSeq" id="WP_075785389.1">
    <property type="nucleotide sequence ID" value="NZ_JAESIL010000060.1"/>
</dbReference>
<dbReference type="Pfam" id="PF02643">
    <property type="entry name" value="DUF192"/>
    <property type="match status" value="1"/>
</dbReference>
<evidence type="ECO:0000313" key="3">
    <source>
        <dbReference type="EMBL" id="TDX27683.1"/>
    </source>
</evidence>
<reference evidence="5" key="2">
    <citation type="submission" date="2021-01" db="EMBL/GenBank/DDBJ databases">
        <title>Draft genomes of Rhodovulum sulfidophilum.</title>
        <authorList>
            <person name="Guzman M.S."/>
        </authorList>
    </citation>
    <scope>NUCLEOTIDE SEQUENCE [LARGE SCALE GENOMIC DNA]</scope>
    <source>
        <strain evidence="5">AB19</strain>
    </source>
</reference>
<reference evidence="2" key="3">
    <citation type="submission" date="2021-01" db="EMBL/GenBank/DDBJ databases">
        <authorList>
            <person name="Guzman M.S."/>
        </authorList>
    </citation>
    <scope>NUCLEOTIDE SEQUENCE</scope>
    <source>
        <strain evidence="2">AB19</strain>
    </source>
</reference>
<keyword evidence="1" id="KW-0732">Signal</keyword>
<evidence type="ECO:0000313" key="4">
    <source>
        <dbReference type="Proteomes" id="UP000295484"/>
    </source>
</evidence>
<sequence>MGKRARSGRGLRKIAVRAAAAGLLVWAVAGAARAADCAETRVDLRGDWGTARFTVEIADDEAERALGLMNRTHLAGSAGMLFVYPDPQPVAFWMENTLIPLDMIFLDGAGRVKKVHADAVPLDRRPIDGGPGILAVLEINGGLAGRLGIAPGTELRHPAFGPDAAWPCD</sequence>
<proteinExistence type="predicted"/>
<accession>A0A4V3GTU9</accession>
<dbReference type="Proteomes" id="UP000635853">
    <property type="component" value="Unassembled WGS sequence"/>
</dbReference>
<dbReference type="PANTHER" id="PTHR37953">
    <property type="entry name" value="UPF0127 PROTEIN MJ1496"/>
    <property type="match status" value="1"/>
</dbReference>
<feature type="signal peptide" evidence="1">
    <location>
        <begin position="1"/>
        <end position="34"/>
    </location>
</feature>
<protein>
    <submittedName>
        <fullName evidence="2">DUF192 domain-containing protein</fullName>
    </submittedName>
</protein>
<reference evidence="3 4" key="1">
    <citation type="submission" date="2019-03" db="EMBL/GenBank/DDBJ databases">
        <title>Genomic Encyclopedia of Type Strains, Phase IV (KMG-IV): sequencing the most valuable type-strain genomes for metagenomic binning, comparative biology and taxonomic classification.</title>
        <authorList>
            <person name="Goeker M."/>
        </authorList>
    </citation>
    <scope>NUCLEOTIDE SEQUENCE [LARGE SCALE GENOMIC DNA]</scope>
    <source>
        <strain evidence="3 4">JA181</strain>
    </source>
</reference>
<dbReference type="InterPro" id="IPR038695">
    <property type="entry name" value="Saro_0823-like_sf"/>
</dbReference>
<dbReference type="EMBL" id="SOEB01000014">
    <property type="protein sequence ID" value="TDX27683.1"/>
    <property type="molecule type" value="Genomic_DNA"/>
</dbReference>
<dbReference type="AlphaFoldDB" id="A0A4V3GTU9"/>
<evidence type="ECO:0000256" key="1">
    <source>
        <dbReference type="SAM" id="SignalP"/>
    </source>
</evidence>
<evidence type="ECO:0000313" key="2">
    <source>
        <dbReference type="EMBL" id="MBL3579234.1"/>
    </source>
</evidence>
<evidence type="ECO:0000313" key="5">
    <source>
        <dbReference type="Proteomes" id="UP000635853"/>
    </source>
</evidence>
<dbReference type="InterPro" id="IPR003795">
    <property type="entry name" value="DUF192"/>
</dbReference>
<comment type="caution">
    <text evidence="3">The sequence shown here is derived from an EMBL/GenBank/DDBJ whole genome shotgun (WGS) entry which is preliminary data.</text>
</comment>
<dbReference type="EMBL" id="JAESIL010000060">
    <property type="protein sequence ID" value="MBL3579234.1"/>
    <property type="molecule type" value="Genomic_DNA"/>
</dbReference>
<dbReference type="Gene3D" id="2.60.120.1140">
    <property type="entry name" value="Protein of unknown function DUF192"/>
    <property type="match status" value="1"/>
</dbReference>
<feature type="chain" id="PRO_5020654776" evidence="1">
    <location>
        <begin position="35"/>
        <end position="169"/>
    </location>
</feature>
<gene>
    <name evidence="3" type="ORF">EV657_1148</name>
    <name evidence="2" type="ORF">JMJ92_13865</name>
</gene>
<keyword evidence="5" id="KW-1185">Reference proteome</keyword>
<name>A0A4V3GTU9_9RHOB</name>
<dbReference type="PANTHER" id="PTHR37953:SF1">
    <property type="entry name" value="UPF0127 PROTEIN MJ1496"/>
    <property type="match status" value="1"/>
</dbReference>
<dbReference type="Proteomes" id="UP000295484">
    <property type="component" value="Unassembled WGS sequence"/>
</dbReference>